<dbReference type="CDD" id="cd08368">
    <property type="entry name" value="LIM"/>
    <property type="match status" value="1"/>
</dbReference>
<evidence type="ECO:0000256" key="5">
    <source>
        <dbReference type="SAM" id="Coils"/>
    </source>
</evidence>
<dbReference type="PROSITE" id="PS50023">
    <property type="entry name" value="LIM_DOMAIN_2"/>
    <property type="match status" value="1"/>
</dbReference>
<feature type="region of interest" description="Disordered" evidence="6">
    <location>
        <begin position="1"/>
        <end position="153"/>
    </location>
</feature>
<feature type="compositionally biased region" description="Polar residues" evidence="6">
    <location>
        <begin position="110"/>
        <end position="119"/>
    </location>
</feature>
<feature type="compositionally biased region" description="Polar residues" evidence="6">
    <location>
        <begin position="483"/>
        <end position="512"/>
    </location>
</feature>
<dbReference type="AlphaFoldDB" id="A0A7J8B198"/>
<accession>A0A7J8B198</accession>
<keyword evidence="9" id="KW-1185">Reference proteome</keyword>
<feature type="compositionally biased region" description="Basic and acidic residues" evidence="6">
    <location>
        <begin position="715"/>
        <end position="726"/>
    </location>
</feature>
<feature type="region of interest" description="Disordered" evidence="6">
    <location>
        <begin position="689"/>
        <end position="799"/>
    </location>
</feature>
<feature type="compositionally biased region" description="Basic and acidic residues" evidence="6">
    <location>
        <begin position="469"/>
        <end position="481"/>
    </location>
</feature>
<feature type="compositionally biased region" description="Low complexity" evidence="6">
    <location>
        <begin position="45"/>
        <end position="54"/>
    </location>
</feature>
<keyword evidence="3 4" id="KW-0440">LIM domain</keyword>
<comment type="caution">
    <text evidence="8">The sequence shown here is derived from an EMBL/GenBank/DDBJ whole genome shotgun (WGS) entry which is preliminary data.</text>
</comment>
<feature type="compositionally biased region" description="Polar residues" evidence="6">
    <location>
        <begin position="440"/>
        <end position="468"/>
    </location>
</feature>
<evidence type="ECO:0000256" key="1">
    <source>
        <dbReference type="ARBA" id="ARBA00022723"/>
    </source>
</evidence>
<dbReference type="InterPro" id="IPR001781">
    <property type="entry name" value="Znf_LIM"/>
</dbReference>
<evidence type="ECO:0000256" key="6">
    <source>
        <dbReference type="SAM" id="MobiDB-lite"/>
    </source>
</evidence>
<dbReference type="GO" id="GO:0001725">
    <property type="term" value="C:stress fiber"/>
    <property type="evidence" value="ECO:0007669"/>
    <property type="project" value="TreeGrafter"/>
</dbReference>
<feature type="compositionally biased region" description="Basic and acidic residues" evidence="6">
    <location>
        <begin position="740"/>
        <end position="753"/>
    </location>
</feature>
<feature type="compositionally biased region" description="Low complexity" evidence="6">
    <location>
        <begin position="689"/>
        <end position="701"/>
    </location>
</feature>
<dbReference type="PANTHER" id="PTHR15551">
    <property type="entry name" value="LIM DOMAIN ONLY 7"/>
    <property type="match status" value="1"/>
</dbReference>
<feature type="coiled-coil region" evidence="5">
    <location>
        <begin position="636"/>
        <end position="682"/>
    </location>
</feature>
<sequence length="912" mass="102673">MRKETDDIESPKRSIRDSGYIDCWDSERSDSLSPPRHGRDDSFDSLDSFGSRSRQTPSPDVVLRGSSDGRGSDSESDLPHRKLPDVKKDDMSARRTSHGEPKSAVPFNQYLPNKSNQTAYVPAPLRKKKAEREEYRKSWSTATSPLGGERPFRSTSMFDMRCEEEAAVQPHSRARQEQLQLINSQLREEDDKWQDDLARWKSRRRSASQDLIKKEEERKKMEKLMAGEDGTSERRKSIKTYREIVQEKERRERELHEAYKNARSQEEAEGILQQYIERFTISEAVLERLEMPKILERSHSTEPNFSPFPHDPNLMKYLRQQSLPPPKFTATVETTIARTSILEASMSGGSGSPSKTVAPKAVPMLTPKPYSQPKNSQEVLKTFKVDGKVSMNGETVHGDEVEKESECPTDTLVPSLTKSQMFEGVARVHGSPVALKQGSNSIEISIQKPNSVPQDPTATTEEMEPNSQVDEKDGEDLKEGNTELASSEPQHFTTTVTRSGRTVASVEFSSSPKLRDDMPEERDQKKPENGMSGKVELVLSQKVGKPKSPEPEATLTYPFLDKMPETNQLHLPNFNSQESPGTASLPLRVQNSWRRSQFFSQSGDSPSSEKSPATTPFKFWAWDPEEERRRQEKWQQEQERLLQERYQKEQDKLKEEWEKAQKEVEEEERKYYEEERKIIEDTVVPFTISSSSADQLSTSSSVTEGSGAVNNMDLENCHEEGQETRQKTPFPGGNNGLLLEPRESGPPEEKDRLIQGALADSENPVSKGTHPNDQLDTGAGAPHCGVNPQLTQGPSQNQQVPNLPMNTLEDVKPKTLPLDNSINHQLESPSERRKSISGKKLCSSCGLPLGKGAAMIIETLNLYFHIQCFRCGICKGQLGDAMSGTDVRIRNGLLNCNDCYMRSRSAGQPTTL</sequence>
<feature type="compositionally biased region" description="Polar residues" evidence="6">
    <location>
        <begin position="763"/>
        <end position="775"/>
    </location>
</feature>
<organism evidence="8 9">
    <name type="scientific">Pipistrellus kuhlii</name>
    <name type="common">Kuhl's pipistrelle</name>
    <dbReference type="NCBI Taxonomy" id="59472"/>
    <lineage>
        <taxon>Eukaryota</taxon>
        <taxon>Metazoa</taxon>
        <taxon>Chordata</taxon>
        <taxon>Craniata</taxon>
        <taxon>Vertebrata</taxon>
        <taxon>Euteleostomi</taxon>
        <taxon>Mammalia</taxon>
        <taxon>Eutheria</taxon>
        <taxon>Laurasiatheria</taxon>
        <taxon>Chiroptera</taxon>
        <taxon>Yangochiroptera</taxon>
        <taxon>Vespertilionidae</taxon>
        <taxon>Pipistrellus</taxon>
    </lineage>
</organism>
<dbReference type="FunFam" id="2.10.110.10:FF:000041">
    <property type="entry name" value="LIM and calponin homology domains 1"/>
    <property type="match status" value="1"/>
</dbReference>
<evidence type="ECO:0000313" key="8">
    <source>
        <dbReference type="EMBL" id="KAF6392412.1"/>
    </source>
</evidence>
<dbReference type="GO" id="GO:0051496">
    <property type="term" value="P:positive regulation of stress fiber assembly"/>
    <property type="evidence" value="ECO:0007669"/>
    <property type="project" value="TreeGrafter"/>
</dbReference>
<feature type="compositionally biased region" description="Polar residues" evidence="6">
    <location>
        <begin position="589"/>
        <end position="614"/>
    </location>
</feature>
<dbReference type="InterPro" id="IPR031865">
    <property type="entry name" value="DUF4757"/>
</dbReference>
<dbReference type="SMART" id="SM00132">
    <property type="entry name" value="LIM"/>
    <property type="match status" value="1"/>
</dbReference>
<dbReference type="EMBL" id="JACAGB010000001">
    <property type="protein sequence ID" value="KAF6392412.1"/>
    <property type="molecule type" value="Genomic_DNA"/>
</dbReference>
<feature type="compositionally biased region" description="Polar residues" evidence="6">
    <location>
        <begin position="788"/>
        <end position="799"/>
    </location>
</feature>
<feature type="compositionally biased region" description="Basic and acidic residues" evidence="6">
    <location>
        <begin position="513"/>
        <end position="528"/>
    </location>
</feature>
<evidence type="ECO:0000256" key="2">
    <source>
        <dbReference type="ARBA" id="ARBA00022833"/>
    </source>
</evidence>
<dbReference type="Proteomes" id="UP000558488">
    <property type="component" value="Unassembled WGS sequence"/>
</dbReference>
<dbReference type="Gene3D" id="2.10.110.10">
    <property type="entry name" value="Cysteine Rich Protein"/>
    <property type="match status" value="1"/>
</dbReference>
<feature type="compositionally biased region" description="Polar residues" evidence="6">
    <location>
        <begin position="566"/>
        <end position="582"/>
    </location>
</feature>
<evidence type="ECO:0000313" key="9">
    <source>
        <dbReference type="Proteomes" id="UP000558488"/>
    </source>
</evidence>
<evidence type="ECO:0000259" key="7">
    <source>
        <dbReference type="PROSITE" id="PS50023"/>
    </source>
</evidence>
<dbReference type="Pfam" id="PF15949">
    <property type="entry name" value="DUF4757"/>
    <property type="match status" value="1"/>
</dbReference>
<evidence type="ECO:0000256" key="4">
    <source>
        <dbReference type="PROSITE-ProRule" id="PRU00125"/>
    </source>
</evidence>
<feature type="compositionally biased region" description="Basic and acidic residues" evidence="6">
    <location>
        <begin position="70"/>
        <end position="101"/>
    </location>
</feature>
<name>A0A7J8B198_PIPKU</name>
<gene>
    <name evidence="8" type="ORF">mPipKuh1_007573</name>
</gene>
<dbReference type="Pfam" id="PF00412">
    <property type="entry name" value="LIM"/>
    <property type="match status" value="1"/>
</dbReference>
<dbReference type="GO" id="GO:0051893">
    <property type="term" value="P:regulation of focal adhesion assembly"/>
    <property type="evidence" value="ECO:0007669"/>
    <property type="project" value="TreeGrafter"/>
</dbReference>
<protein>
    <submittedName>
        <fullName evidence="8">LIM and calponin homology domains 1</fullName>
    </submittedName>
</protein>
<dbReference type="GO" id="GO:0046872">
    <property type="term" value="F:metal ion binding"/>
    <property type="evidence" value="ECO:0007669"/>
    <property type="project" value="UniProtKB-KW"/>
</dbReference>
<feature type="region of interest" description="Disordered" evidence="6">
    <location>
        <begin position="201"/>
        <end position="238"/>
    </location>
</feature>
<feature type="region of interest" description="Disordered" evidence="6">
    <location>
        <begin position="440"/>
        <end position="534"/>
    </location>
</feature>
<keyword evidence="2 4" id="KW-0862">Zinc</keyword>
<reference evidence="8 9" key="1">
    <citation type="journal article" date="2020" name="Nature">
        <title>Six reference-quality genomes reveal evolution of bat adaptations.</title>
        <authorList>
            <person name="Jebb D."/>
            <person name="Huang Z."/>
            <person name="Pippel M."/>
            <person name="Hughes G.M."/>
            <person name="Lavrichenko K."/>
            <person name="Devanna P."/>
            <person name="Winkler S."/>
            <person name="Jermiin L.S."/>
            <person name="Skirmuntt E.C."/>
            <person name="Katzourakis A."/>
            <person name="Burkitt-Gray L."/>
            <person name="Ray D.A."/>
            <person name="Sullivan K.A.M."/>
            <person name="Roscito J.G."/>
            <person name="Kirilenko B.M."/>
            <person name="Davalos L.M."/>
            <person name="Corthals A.P."/>
            <person name="Power M.L."/>
            <person name="Jones G."/>
            <person name="Ransome R.D."/>
            <person name="Dechmann D.K.N."/>
            <person name="Locatelli A.G."/>
            <person name="Puechmaille S.J."/>
            <person name="Fedrigo O."/>
            <person name="Jarvis E.D."/>
            <person name="Hiller M."/>
            <person name="Vernes S.C."/>
            <person name="Myers E.W."/>
            <person name="Teeling E.C."/>
        </authorList>
    </citation>
    <scope>NUCLEOTIDE SEQUENCE [LARGE SCALE GENOMIC DNA]</scope>
    <source>
        <strain evidence="8">MPipKuh1</strain>
        <tissue evidence="8">Flight muscle</tissue>
    </source>
</reference>
<feature type="compositionally biased region" description="Basic and acidic residues" evidence="6">
    <location>
        <begin position="211"/>
        <end position="238"/>
    </location>
</feature>
<keyword evidence="1 4" id="KW-0479">Metal-binding</keyword>
<feature type="region of interest" description="Disordered" evidence="6">
    <location>
        <begin position="566"/>
        <end position="622"/>
    </location>
</feature>
<evidence type="ECO:0000256" key="3">
    <source>
        <dbReference type="ARBA" id="ARBA00023038"/>
    </source>
</evidence>
<dbReference type="PROSITE" id="PS00478">
    <property type="entry name" value="LIM_DOMAIN_1"/>
    <property type="match status" value="1"/>
</dbReference>
<feature type="compositionally biased region" description="Basic and acidic residues" evidence="6">
    <location>
        <begin position="1"/>
        <end position="16"/>
    </location>
</feature>
<dbReference type="PANTHER" id="PTHR15551:SF3">
    <property type="entry name" value="LIM AND CALPONIN HOMOLOGY DOMAINS-CONTAINING PROTEIN 1"/>
    <property type="match status" value="1"/>
</dbReference>
<proteinExistence type="predicted"/>
<feature type="domain" description="LIM zinc-binding" evidence="7">
    <location>
        <begin position="840"/>
        <end position="906"/>
    </location>
</feature>
<dbReference type="GO" id="GO:0032034">
    <property type="term" value="F:myosin II head/neck binding"/>
    <property type="evidence" value="ECO:0007669"/>
    <property type="project" value="TreeGrafter"/>
</dbReference>
<keyword evidence="5" id="KW-0175">Coiled coil</keyword>